<dbReference type="OrthoDB" id="9803846at2"/>
<evidence type="ECO:0000256" key="7">
    <source>
        <dbReference type="ARBA" id="ARBA00022679"/>
    </source>
</evidence>
<evidence type="ECO:0000259" key="13">
    <source>
        <dbReference type="Pfam" id="PF00464"/>
    </source>
</evidence>
<proteinExistence type="inferred from homology"/>
<dbReference type="UniPathway" id="UPA00288">
    <property type="reaction ID" value="UER01023"/>
</dbReference>
<evidence type="ECO:0000313" key="15">
    <source>
        <dbReference type="Proteomes" id="UP000233742"/>
    </source>
</evidence>
<protein>
    <recommendedName>
        <fullName evidence="11">Serine hydroxymethyltransferase</fullName>
        <shortName evidence="11">SHMT</shortName>
        <shortName evidence="11">Serine methylase</shortName>
        <ecNumber evidence="11">2.1.2.1</ecNumber>
    </recommendedName>
</protein>
<keyword evidence="7 11" id="KW-0808">Transferase</keyword>
<reference evidence="14 15" key="1">
    <citation type="submission" date="2017-12" db="EMBL/GenBank/DDBJ databases">
        <authorList>
            <person name="Hurst M.R.H."/>
        </authorList>
    </citation>
    <scope>NUCLEOTIDE SEQUENCE [LARGE SCALE GENOMIC DNA]</scope>
    <source>
        <strain evidence="14 15">BM15</strain>
    </source>
</reference>
<gene>
    <name evidence="11 14" type="primary">glyA</name>
    <name evidence="14" type="ORF">CUV01_13230</name>
</gene>
<dbReference type="Pfam" id="PF00464">
    <property type="entry name" value="SHMT"/>
    <property type="match status" value="1"/>
</dbReference>
<dbReference type="GO" id="GO:0050413">
    <property type="term" value="F:D-alanine 2-hydroxymethyltransferase activity"/>
    <property type="evidence" value="ECO:0007669"/>
    <property type="project" value="UniProtKB-EC"/>
</dbReference>
<evidence type="ECO:0000256" key="5">
    <source>
        <dbReference type="ARBA" id="ARBA00022490"/>
    </source>
</evidence>
<dbReference type="EMBL" id="CP025408">
    <property type="protein sequence ID" value="AUH34224.1"/>
    <property type="molecule type" value="Genomic_DNA"/>
</dbReference>
<evidence type="ECO:0000256" key="8">
    <source>
        <dbReference type="ARBA" id="ARBA00022898"/>
    </source>
</evidence>
<comment type="caution">
    <text evidence="11">Lacks conserved residue(s) required for the propagation of feature annotation.</text>
</comment>
<dbReference type="AlphaFoldDB" id="A0A2K9EY33"/>
<organism evidence="14 15">
    <name type="scientific">Paracoccus tegillarcae</name>
    <dbReference type="NCBI Taxonomy" id="1529068"/>
    <lineage>
        <taxon>Bacteria</taxon>
        <taxon>Pseudomonadati</taxon>
        <taxon>Pseudomonadota</taxon>
        <taxon>Alphaproteobacteria</taxon>
        <taxon>Rhodobacterales</taxon>
        <taxon>Paracoccaceae</taxon>
        <taxon>Paracoccus</taxon>
    </lineage>
</organism>
<keyword evidence="6 11" id="KW-0554">One-carbon metabolism</keyword>
<dbReference type="Gene3D" id="3.90.1150.10">
    <property type="entry name" value="Aspartate Aminotransferase, domain 1"/>
    <property type="match status" value="1"/>
</dbReference>
<feature type="binding site" evidence="11">
    <location>
        <position position="121"/>
    </location>
    <ligand>
        <name>(6S)-5,6,7,8-tetrahydrofolate</name>
        <dbReference type="ChEBI" id="CHEBI:57453"/>
    </ligand>
</feature>
<dbReference type="InterPro" id="IPR049943">
    <property type="entry name" value="Ser_HO-MeTrfase-like"/>
</dbReference>
<comment type="catalytic activity">
    <reaction evidence="9">
        <text>(6R)-5,10-methylene-5,6,7,8-tetrahydrofolate + D-alanine + H2O = 2-methylserine + (6S)-5,6,7,8-tetrahydrofolate</text>
        <dbReference type="Rhea" id="RHEA:10064"/>
        <dbReference type="ChEBI" id="CHEBI:15377"/>
        <dbReference type="ChEBI" id="CHEBI:15636"/>
        <dbReference type="ChEBI" id="CHEBI:57416"/>
        <dbReference type="ChEBI" id="CHEBI:57453"/>
        <dbReference type="ChEBI" id="CHEBI:58275"/>
        <dbReference type="EC" id="2.1.2.7"/>
    </reaction>
</comment>
<dbReference type="Proteomes" id="UP000233742">
    <property type="component" value="Chromosome"/>
</dbReference>
<dbReference type="HAMAP" id="MF_00051">
    <property type="entry name" value="SHMT"/>
    <property type="match status" value="1"/>
</dbReference>
<feature type="binding site" evidence="11">
    <location>
        <begin position="125"/>
        <end position="127"/>
    </location>
    <ligand>
        <name>(6S)-5,6,7,8-tetrahydrofolate</name>
        <dbReference type="ChEBI" id="CHEBI:57453"/>
    </ligand>
</feature>
<dbReference type="KEGG" id="paro:CUV01_13230"/>
<keyword evidence="15" id="KW-1185">Reference proteome</keyword>
<comment type="similarity">
    <text evidence="3 11">Belongs to the SHMT family.</text>
</comment>
<dbReference type="InterPro" id="IPR015422">
    <property type="entry name" value="PyrdxlP-dep_Trfase_small"/>
</dbReference>
<feature type="binding site" evidence="11">
    <location>
        <position position="245"/>
    </location>
    <ligand>
        <name>(6S)-5,6,7,8-tetrahydrofolate</name>
        <dbReference type="ChEBI" id="CHEBI:57453"/>
    </ligand>
</feature>
<name>A0A2K9EY33_9RHOB</name>
<evidence type="ECO:0000256" key="9">
    <source>
        <dbReference type="ARBA" id="ARBA00051216"/>
    </source>
</evidence>
<dbReference type="EC" id="2.1.2.1" evidence="11"/>
<dbReference type="GO" id="GO:0030170">
    <property type="term" value="F:pyridoxal phosphate binding"/>
    <property type="evidence" value="ECO:0007669"/>
    <property type="project" value="UniProtKB-UniRule"/>
</dbReference>
<dbReference type="PANTHER" id="PTHR11680">
    <property type="entry name" value="SERINE HYDROXYMETHYLTRANSFERASE"/>
    <property type="match status" value="1"/>
</dbReference>
<dbReference type="SUPFAM" id="SSF53383">
    <property type="entry name" value="PLP-dependent transferases"/>
    <property type="match status" value="1"/>
</dbReference>
<comment type="cofactor">
    <cofactor evidence="1 11 12">
        <name>pyridoxal 5'-phosphate</name>
        <dbReference type="ChEBI" id="CHEBI:597326"/>
    </cofactor>
</comment>
<dbReference type="PANTHER" id="PTHR11680:SF35">
    <property type="entry name" value="SERINE HYDROXYMETHYLTRANSFERASE 1"/>
    <property type="match status" value="1"/>
</dbReference>
<dbReference type="RefSeq" id="WP_101460886.1">
    <property type="nucleotide sequence ID" value="NZ_CP025408.1"/>
</dbReference>
<dbReference type="NCBIfam" id="NF000586">
    <property type="entry name" value="PRK00011.1"/>
    <property type="match status" value="1"/>
</dbReference>
<comment type="function">
    <text evidence="10">Catalyzes the reversible interconversion of alpha-methyl-L-serine to D-alanine with tetrahydrofolate (THF) serving as the one-carbon carrier. Cannot use alpha-methyl-D-serine, L-serine, D-serine or L-alanine.</text>
</comment>
<keyword evidence="8 11" id="KW-0663">Pyridoxal phosphate</keyword>
<dbReference type="PROSITE" id="PS00096">
    <property type="entry name" value="SHMT"/>
    <property type="match status" value="1"/>
</dbReference>
<dbReference type="GO" id="GO:0008168">
    <property type="term" value="F:methyltransferase activity"/>
    <property type="evidence" value="ECO:0007669"/>
    <property type="project" value="UniProtKB-KW"/>
</dbReference>
<dbReference type="InterPro" id="IPR015421">
    <property type="entry name" value="PyrdxlP-dep_Trfase_major"/>
</dbReference>
<evidence type="ECO:0000313" key="14">
    <source>
        <dbReference type="EMBL" id="AUH34224.1"/>
    </source>
</evidence>
<dbReference type="FunFam" id="3.40.640.10:FF:000001">
    <property type="entry name" value="Serine hydroxymethyltransferase"/>
    <property type="match status" value="1"/>
</dbReference>
<dbReference type="InterPro" id="IPR001085">
    <property type="entry name" value="Ser_HO-MeTrfase"/>
</dbReference>
<dbReference type="InterPro" id="IPR039429">
    <property type="entry name" value="SHMT-like_dom"/>
</dbReference>
<evidence type="ECO:0000256" key="6">
    <source>
        <dbReference type="ARBA" id="ARBA00022563"/>
    </source>
</evidence>
<comment type="pathway">
    <text evidence="11">One-carbon metabolism; tetrahydrofolate interconversion.</text>
</comment>
<dbReference type="InterPro" id="IPR019798">
    <property type="entry name" value="Ser_HO-MeTrfase_PLP_BS"/>
</dbReference>
<keyword evidence="5 11" id="KW-0963">Cytoplasm</keyword>
<evidence type="ECO:0000256" key="12">
    <source>
        <dbReference type="PIRSR" id="PIRSR000412-50"/>
    </source>
</evidence>
<accession>A0A2K9EY33</accession>
<dbReference type="GO" id="GO:0004372">
    <property type="term" value="F:glycine hydroxymethyltransferase activity"/>
    <property type="evidence" value="ECO:0007669"/>
    <property type="project" value="UniProtKB-UniRule"/>
</dbReference>
<evidence type="ECO:0000256" key="10">
    <source>
        <dbReference type="ARBA" id="ARBA00057572"/>
    </source>
</evidence>
<dbReference type="GO" id="GO:0005829">
    <property type="term" value="C:cytosol"/>
    <property type="evidence" value="ECO:0007669"/>
    <property type="project" value="TreeGrafter"/>
</dbReference>
<evidence type="ECO:0000256" key="3">
    <source>
        <dbReference type="ARBA" id="ARBA00006376"/>
    </source>
</evidence>
<dbReference type="PIRSF" id="PIRSF000412">
    <property type="entry name" value="SHMT"/>
    <property type="match status" value="1"/>
</dbReference>
<comment type="pathway">
    <text evidence="11">Amino-acid biosynthesis; glycine biosynthesis; glycine from L-serine: step 1/1.</text>
</comment>
<dbReference type="GO" id="GO:0019264">
    <property type="term" value="P:glycine biosynthetic process from serine"/>
    <property type="evidence" value="ECO:0007669"/>
    <property type="project" value="UniProtKB-UniRule"/>
</dbReference>
<dbReference type="UniPathway" id="UPA00193"/>
<feature type="site" description="Plays an important role in substrate specificity" evidence="11">
    <location>
        <position position="229"/>
    </location>
</feature>
<dbReference type="GO" id="GO:0032259">
    <property type="term" value="P:methylation"/>
    <property type="evidence" value="ECO:0007669"/>
    <property type="project" value="UniProtKB-KW"/>
</dbReference>
<evidence type="ECO:0000256" key="2">
    <source>
        <dbReference type="ARBA" id="ARBA00004496"/>
    </source>
</evidence>
<dbReference type="CDD" id="cd00378">
    <property type="entry name" value="SHMT"/>
    <property type="match status" value="1"/>
</dbReference>
<comment type="subunit">
    <text evidence="4 11">Homodimer.</text>
</comment>
<comment type="function">
    <text evidence="11">Catalyzes the reversible interconversion of serine and glycine with tetrahydrofolate (THF) serving as the one-carbon carrier. This reaction serves as the major source of one-carbon groups required for the biosynthesis of purines, thymidylate, methionine, and other important biomolecules. Also exhibits THF-independent aldolase activity toward beta-hydroxyamino acids, producing glycine and aldehydes, via a retro-aldol mechanism.</text>
</comment>
<keyword evidence="11" id="KW-0028">Amino-acid biosynthesis</keyword>
<keyword evidence="14" id="KW-0489">Methyltransferase</keyword>
<feature type="domain" description="Serine hydroxymethyltransferase-like" evidence="13">
    <location>
        <begin position="11"/>
        <end position="385"/>
    </location>
</feature>
<comment type="subcellular location">
    <subcellularLocation>
        <location evidence="2 11">Cytoplasm</location>
    </subcellularLocation>
</comment>
<evidence type="ECO:0000256" key="4">
    <source>
        <dbReference type="ARBA" id="ARBA00011738"/>
    </source>
</evidence>
<dbReference type="Gene3D" id="3.40.640.10">
    <property type="entry name" value="Type I PLP-dependent aspartate aminotransferase-like (Major domain)"/>
    <property type="match status" value="1"/>
</dbReference>
<evidence type="ECO:0000256" key="11">
    <source>
        <dbReference type="HAMAP-Rule" id="MF_00051"/>
    </source>
</evidence>
<evidence type="ECO:0000256" key="1">
    <source>
        <dbReference type="ARBA" id="ARBA00001933"/>
    </source>
</evidence>
<feature type="modified residue" description="N6-(pyridoxal phosphate)lysine" evidence="11 12">
    <location>
        <position position="230"/>
    </location>
</feature>
<dbReference type="GO" id="GO:0035999">
    <property type="term" value="P:tetrahydrofolate interconversion"/>
    <property type="evidence" value="ECO:0007669"/>
    <property type="project" value="UniProtKB-UniRule"/>
</dbReference>
<sequence length="424" mass="44860">MLTTLDRNALSDVAIADAIGHELDRQQDQIELIASENIVSRDVLLAQGSVLTNKYAEGYPGRRYYGGCEHVDTVEQIAIDRARELFGAGFANVQPHSGAQANQAVFLALLQPGDRIMGLDLAHGGHLTHGSPVTMSGKWFDVVSYEVSEDDHLIDMDKVRARALEAKPKLIVAGASAYPRHMDFAAFRAIADEVGAYLMVDMAHYAGLIAAGEYPDPIPHAHVVTSTTHKTLRGPRGGIILSNDEALAKKVNSAVFPGNQGGPLMHVIAAKAVAFGEALQPGFKTYAQNVIANARALSEVLVAGGLGVVSGGTDCHMVLVDLRPKGVTGKVAEIALERAGLTCNKNAIPFDPEKPFVTSGVRLGTSAGTTRGFAEAEFRKIGHLILRVIDALAVNPEGDADVEAAVLADVQALCAAHPIYADLA</sequence>
<comment type="catalytic activity">
    <reaction evidence="11">
        <text>(6R)-5,10-methylene-5,6,7,8-tetrahydrofolate + glycine + H2O = (6S)-5,6,7,8-tetrahydrofolate + L-serine</text>
        <dbReference type="Rhea" id="RHEA:15481"/>
        <dbReference type="ChEBI" id="CHEBI:15377"/>
        <dbReference type="ChEBI" id="CHEBI:15636"/>
        <dbReference type="ChEBI" id="CHEBI:33384"/>
        <dbReference type="ChEBI" id="CHEBI:57305"/>
        <dbReference type="ChEBI" id="CHEBI:57453"/>
        <dbReference type="EC" id="2.1.2.1"/>
    </reaction>
</comment>
<dbReference type="InterPro" id="IPR015424">
    <property type="entry name" value="PyrdxlP-dep_Trfase"/>
</dbReference>